<sequence>MATFTTSLPDELLAKLAEQAKKLELPKNKLIENALNLYLEHLKRSAYVKSYKSAAEDEDILLMAEEGMADYLKQIEDEAG</sequence>
<evidence type="ECO:0000313" key="2">
    <source>
        <dbReference type="EMBL" id="SMD43497.1"/>
    </source>
</evidence>
<dbReference type="GO" id="GO:0006355">
    <property type="term" value="P:regulation of DNA-templated transcription"/>
    <property type="evidence" value="ECO:0007669"/>
    <property type="project" value="InterPro"/>
</dbReference>
<dbReference type="Pfam" id="PF01402">
    <property type="entry name" value="RHH_1"/>
    <property type="match status" value="1"/>
</dbReference>
<protein>
    <submittedName>
        <fullName evidence="2">Ribbon-helix-helix protein, copG family</fullName>
    </submittedName>
</protein>
<dbReference type="STRING" id="758820.SAMN00777080_2090"/>
<proteinExistence type="predicted"/>
<evidence type="ECO:0000259" key="1">
    <source>
        <dbReference type="Pfam" id="PF01402"/>
    </source>
</evidence>
<dbReference type="InterPro" id="IPR002145">
    <property type="entry name" value="CopG"/>
</dbReference>
<dbReference type="EMBL" id="LT838813">
    <property type="protein sequence ID" value="SMD43497.1"/>
    <property type="molecule type" value="Genomic_DNA"/>
</dbReference>
<organism evidence="2 3">
    <name type="scientific">Aquiflexum balticum DSM 16537</name>
    <dbReference type="NCBI Taxonomy" id="758820"/>
    <lineage>
        <taxon>Bacteria</taxon>
        <taxon>Pseudomonadati</taxon>
        <taxon>Bacteroidota</taxon>
        <taxon>Cytophagia</taxon>
        <taxon>Cytophagales</taxon>
        <taxon>Cyclobacteriaceae</taxon>
        <taxon>Aquiflexum</taxon>
    </lineage>
</organism>
<dbReference type="Gene3D" id="1.10.1220.10">
    <property type="entry name" value="Met repressor-like"/>
    <property type="match status" value="1"/>
</dbReference>
<dbReference type="Proteomes" id="UP000192333">
    <property type="component" value="Chromosome I"/>
</dbReference>
<accession>A0A1W2H3H8</accession>
<dbReference type="InterPro" id="IPR013321">
    <property type="entry name" value="Arc_rbn_hlx_hlx"/>
</dbReference>
<name>A0A1W2H3H8_9BACT</name>
<dbReference type="RefSeq" id="WP_084120348.1">
    <property type="nucleotide sequence ID" value="NZ_LT838813.1"/>
</dbReference>
<dbReference type="OrthoDB" id="826419at2"/>
<keyword evidence="3" id="KW-1185">Reference proteome</keyword>
<feature type="domain" description="Ribbon-helix-helix protein CopG" evidence="1">
    <location>
        <begin position="7"/>
        <end position="40"/>
    </location>
</feature>
<evidence type="ECO:0000313" key="3">
    <source>
        <dbReference type="Proteomes" id="UP000192333"/>
    </source>
</evidence>
<gene>
    <name evidence="2" type="ORF">SAMN00777080_2090</name>
</gene>
<dbReference type="AlphaFoldDB" id="A0A1W2H3H8"/>
<reference evidence="3" key="1">
    <citation type="submission" date="2017-04" db="EMBL/GenBank/DDBJ databases">
        <authorList>
            <person name="Varghese N."/>
            <person name="Submissions S."/>
        </authorList>
    </citation>
    <scope>NUCLEOTIDE SEQUENCE [LARGE SCALE GENOMIC DNA]</scope>
    <source>
        <strain evidence="3">DSM 16537</strain>
    </source>
</reference>